<evidence type="ECO:0000256" key="3">
    <source>
        <dbReference type="SAM" id="MobiDB-lite"/>
    </source>
</evidence>
<dbReference type="EMBL" id="AWFH01000061">
    <property type="protein sequence ID" value="KCZ58194.1"/>
    <property type="molecule type" value="Genomic_DNA"/>
</dbReference>
<keyword evidence="4" id="KW-0732">Signal</keyword>
<feature type="chain" id="PRO_5001570718" evidence="4">
    <location>
        <begin position="25"/>
        <end position="369"/>
    </location>
</feature>
<evidence type="ECO:0000313" key="8">
    <source>
        <dbReference type="Proteomes" id="UP000024547"/>
    </source>
</evidence>
<dbReference type="NCBIfam" id="TIGR01730">
    <property type="entry name" value="RND_mfp"/>
    <property type="match status" value="1"/>
</dbReference>
<evidence type="ECO:0000256" key="4">
    <source>
        <dbReference type="SAM" id="SignalP"/>
    </source>
</evidence>
<dbReference type="GO" id="GO:0015562">
    <property type="term" value="F:efflux transmembrane transporter activity"/>
    <property type="evidence" value="ECO:0007669"/>
    <property type="project" value="TreeGrafter"/>
</dbReference>
<feature type="compositionally biased region" description="Low complexity" evidence="3">
    <location>
        <begin position="358"/>
        <end position="369"/>
    </location>
</feature>
<evidence type="ECO:0000256" key="2">
    <source>
        <dbReference type="SAM" id="Coils"/>
    </source>
</evidence>
<dbReference type="Gene3D" id="2.40.30.170">
    <property type="match status" value="1"/>
</dbReference>
<feature type="signal peptide" evidence="4">
    <location>
        <begin position="1"/>
        <end position="24"/>
    </location>
</feature>
<dbReference type="InterPro" id="IPR058649">
    <property type="entry name" value="CzcB_C"/>
</dbReference>
<evidence type="ECO:0000313" key="7">
    <source>
        <dbReference type="EMBL" id="KCZ58194.1"/>
    </source>
</evidence>
<keyword evidence="8" id="KW-1185">Reference proteome</keyword>
<comment type="caution">
    <text evidence="7">The sequence shown here is derived from an EMBL/GenBank/DDBJ whole genome shotgun (WGS) entry which is preliminary data.</text>
</comment>
<dbReference type="PATRIC" id="fig|1280948.3.peg.3133"/>
<dbReference type="eggNOG" id="COG0845">
    <property type="taxonomic scope" value="Bacteria"/>
</dbReference>
<organism evidence="7 8">
    <name type="scientific">Hyphomonas atlantica</name>
    <dbReference type="NCBI Taxonomy" id="1280948"/>
    <lineage>
        <taxon>Bacteria</taxon>
        <taxon>Pseudomonadati</taxon>
        <taxon>Pseudomonadota</taxon>
        <taxon>Alphaproteobacteria</taxon>
        <taxon>Hyphomonadales</taxon>
        <taxon>Hyphomonadaceae</taxon>
        <taxon>Hyphomonas</taxon>
    </lineage>
</organism>
<evidence type="ECO:0000259" key="6">
    <source>
        <dbReference type="Pfam" id="PF25975"/>
    </source>
</evidence>
<evidence type="ECO:0000256" key="1">
    <source>
        <dbReference type="ARBA" id="ARBA00009477"/>
    </source>
</evidence>
<dbReference type="InterPro" id="IPR006143">
    <property type="entry name" value="RND_pump_MFP"/>
</dbReference>
<feature type="coiled-coil region" evidence="2">
    <location>
        <begin position="97"/>
        <end position="148"/>
    </location>
</feature>
<comment type="similarity">
    <text evidence="1">Belongs to the membrane fusion protein (MFP) (TC 8.A.1) family.</text>
</comment>
<dbReference type="Pfam" id="PF25954">
    <property type="entry name" value="Beta-barrel_RND_2"/>
    <property type="match status" value="1"/>
</dbReference>
<dbReference type="SUPFAM" id="SSF111369">
    <property type="entry name" value="HlyD-like secretion proteins"/>
    <property type="match status" value="1"/>
</dbReference>
<proteinExistence type="inferred from homology"/>
<dbReference type="AlphaFoldDB" id="A0A059DXR8"/>
<evidence type="ECO:0000259" key="5">
    <source>
        <dbReference type="Pfam" id="PF25954"/>
    </source>
</evidence>
<dbReference type="Gene3D" id="2.40.420.20">
    <property type="match status" value="1"/>
</dbReference>
<dbReference type="STRING" id="1280948.HY36_10060"/>
<gene>
    <name evidence="7" type="ORF">HY36_10060</name>
</gene>
<accession>A0A059DXR8</accession>
<feature type="domain" description="CzcB-like C-terminal circularly permuted SH3-like" evidence="6">
    <location>
        <begin position="270"/>
        <end position="328"/>
    </location>
</feature>
<dbReference type="Proteomes" id="UP000024547">
    <property type="component" value="Unassembled WGS sequence"/>
</dbReference>
<reference evidence="7 8" key="1">
    <citation type="journal article" date="2014" name="Antonie Van Leeuwenhoek">
        <title>Hyphomonas beringensis sp. nov. and Hyphomonas chukchiensis sp. nov., isolated from surface seawater of the Bering Sea and Chukchi Sea.</title>
        <authorList>
            <person name="Li C."/>
            <person name="Lai Q."/>
            <person name="Li G."/>
            <person name="Dong C."/>
            <person name="Wang J."/>
            <person name="Liao Y."/>
            <person name="Shao Z."/>
        </authorList>
    </citation>
    <scope>NUCLEOTIDE SEQUENCE [LARGE SCALE GENOMIC DNA]</scope>
    <source>
        <strain evidence="7 8">22II1-22F38</strain>
    </source>
</reference>
<protein>
    <submittedName>
        <fullName evidence="7">Uncharacterized protein</fullName>
    </submittedName>
</protein>
<dbReference type="Gene3D" id="2.40.50.100">
    <property type="match status" value="1"/>
</dbReference>
<dbReference type="Pfam" id="PF25975">
    <property type="entry name" value="CzcB_C"/>
    <property type="match status" value="1"/>
</dbReference>
<keyword evidence="2" id="KW-0175">Coiled coil</keyword>
<dbReference type="PANTHER" id="PTHR30469">
    <property type="entry name" value="MULTIDRUG RESISTANCE PROTEIN MDTA"/>
    <property type="match status" value="1"/>
</dbReference>
<name>A0A059DXR8_9PROT</name>
<dbReference type="GO" id="GO:1990281">
    <property type="term" value="C:efflux pump complex"/>
    <property type="evidence" value="ECO:0007669"/>
    <property type="project" value="TreeGrafter"/>
</dbReference>
<dbReference type="FunFam" id="2.40.30.170:FF:000010">
    <property type="entry name" value="Efflux RND transporter periplasmic adaptor subunit"/>
    <property type="match status" value="1"/>
</dbReference>
<feature type="domain" description="CusB-like beta-barrel" evidence="5">
    <location>
        <begin position="191"/>
        <end position="263"/>
    </location>
</feature>
<feature type="region of interest" description="Disordered" evidence="3">
    <location>
        <begin position="343"/>
        <end position="369"/>
    </location>
</feature>
<sequence length="369" mass="40064">MNMLNRFASLFVSALLFSGLVANAQRNSPASVFVEPVQERHFSMRIEALGTLEPNEQVDLTLNAADRVRAIYFDDGDRVHQGKTLLSLAQREQVALVEAAEATYDEARRQQERLARLAEQQAVSQSELDQANRNLDSAAAQLRAVQSRQRDRVLVAPFDGVLGFRMVSVGSYVQPGDVVARLIDDSEMNLDFSVPSTFLRTLEKGTAIEARSDDFPGETFEGTVASIDNAIDPVTRSVRVRATLPNPDRLLIAGMFVQVTLVADPRVSLSIPEEAVQPVGPRTFVFVAAEEGGERVARRKEVTLGLRQAGQVEVLSGLVEGEEVITEGVIRVREGGAVSIRDKSMLEPQAVSGKKRSGSSSGSSSSAGR</sequence>
<dbReference type="InterPro" id="IPR058792">
    <property type="entry name" value="Beta-barrel_RND_2"/>
</dbReference>
<dbReference type="PANTHER" id="PTHR30469:SF16">
    <property type="entry name" value="HAE1 FAMILY EFFLUX PUMP MFP COMPONENT"/>
    <property type="match status" value="1"/>
</dbReference>
<dbReference type="Gene3D" id="1.10.287.470">
    <property type="entry name" value="Helix hairpin bin"/>
    <property type="match status" value="1"/>
</dbReference>